<dbReference type="SUPFAM" id="SSF52972">
    <property type="entry name" value="ITPase-like"/>
    <property type="match status" value="1"/>
</dbReference>
<accession>A0A220UIS5</accession>
<gene>
    <name evidence="3" type="ORF">CF168_02945</name>
</gene>
<protein>
    <submittedName>
        <fullName evidence="3">Uncharacterized protein</fullName>
    </submittedName>
</protein>
<dbReference type="KEGG" id="sbj:CF168_02945"/>
<dbReference type="SUPFAM" id="SSF52540">
    <property type="entry name" value="P-loop containing nucleoside triphosphate hydrolases"/>
    <property type="match status" value="1"/>
</dbReference>
<dbReference type="InterPro" id="IPR002637">
    <property type="entry name" value="RdgB/HAM1"/>
</dbReference>
<dbReference type="EMBL" id="CP022358">
    <property type="protein sequence ID" value="ASK67900.1"/>
    <property type="molecule type" value="Genomic_DNA"/>
</dbReference>
<dbReference type="PANTHER" id="PTHR41930:SF1">
    <property type="entry name" value="DEPHOSPHO-COA KINASE"/>
    <property type="match status" value="1"/>
</dbReference>
<dbReference type="GO" id="GO:0047429">
    <property type="term" value="F:nucleoside triphosphate diphosphatase activity"/>
    <property type="evidence" value="ECO:0007669"/>
    <property type="project" value="InterPro"/>
</dbReference>
<dbReference type="Proteomes" id="UP000198367">
    <property type="component" value="Chromosome"/>
</dbReference>
<evidence type="ECO:0000313" key="4">
    <source>
        <dbReference type="Proteomes" id="UP000198367"/>
    </source>
</evidence>
<dbReference type="Gene3D" id="3.90.950.10">
    <property type="match status" value="1"/>
</dbReference>
<dbReference type="InterPro" id="IPR029001">
    <property type="entry name" value="ITPase-like_fam"/>
</dbReference>
<name>A0A220UIS5_9GAMM</name>
<reference evidence="3 4" key="1">
    <citation type="submission" date="2017-07" db="EMBL/GenBank/DDBJ databases">
        <title>Phenotypical and genomic characterization of a clinical isolate of Shewanella bicestrii sp. nov. producing an extended-spectrum beta-lactamase and a new oxacillinase variant.</title>
        <authorList>
            <person name="Jousset A.B."/>
            <person name="Bonnin R.A."/>
            <person name="Girlich D."/>
            <person name="Dabos L."/>
            <person name="Potron A."/>
            <person name="Dortet L."/>
            <person name="Glaser P."/>
            <person name="Naas T."/>
        </authorList>
    </citation>
    <scope>NUCLEOTIDE SEQUENCE [LARGE SCALE GENOMIC DNA]</scope>
    <source>
        <strain evidence="3 4">JAB-1</strain>
    </source>
</reference>
<dbReference type="InterPro" id="IPR027417">
    <property type="entry name" value="P-loop_NTPase"/>
</dbReference>
<evidence type="ECO:0000256" key="1">
    <source>
        <dbReference type="ARBA" id="ARBA00022801"/>
    </source>
</evidence>
<dbReference type="GO" id="GO:0009143">
    <property type="term" value="P:nucleoside triphosphate catabolic process"/>
    <property type="evidence" value="ECO:0007669"/>
    <property type="project" value="InterPro"/>
</dbReference>
<keyword evidence="1" id="KW-0378">Hydrolase</keyword>
<dbReference type="PANTHER" id="PTHR41930">
    <property type="entry name" value="UPF0200 PROTEIN MJ1399"/>
    <property type="match status" value="1"/>
</dbReference>
<proteinExistence type="predicted"/>
<keyword evidence="2" id="KW-0546">Nucleotide metabolism</keyword>
<dbReference type="AlphaFoldDB" id="A0A220UIS5"/>
<dbReference type="Pfam" id="PF01725">
    <property type="entry name" value="Ham1p_like"/>
    <property type="match status" value="1"/>
</dbReference>
<keyword evidence="4" id="KW-1185">Reference proteome</keyword>
<dbReference type="GO" id="GO:0009117">
    <property type="term" value="P:nucleotide metabolic process"/>
    <property type="evidence" value="ECO:0007669"/>
    <property type="project" value="UniProtKB-KW"/>
</dbReference>
<dbReference type="Gene3D" id="3.40.50.300">
    <property type="entry name" value="P-loop containing nucleotide triphosphate hydrolases"/>
    <property type="match status" value="1"/>
</dbReference>
<dbReference type="Pfam" id="PF13238">
    <property type="entry name" value="AAA_18"/>
    <property type="match status" value="1"/>
</dbReference>
<organism evidence="3 4">
    <name type="scientific">Shewanella bicestrii</name>
    <dbReference type="NCBI Taxonomy" id="2018305"/>
    <lineage>
        <taxon>Bacteria</taxon>
        <taxon>Pseudomonadati</taxon>
        <taxon>Pseudomonadota</taxon>
        <taxon>Gammaproteobacteria</taxon>
        <taxon>Alteromonadales</taxon>
        <taxon>Shewanellaceae</taxon>
        <taxon>Shewanella</taxon>
    </lineage>
</organism>
<sequence>MFEIIFFTSNRTKTQHAQYLVRNYDVKISNFREKTYHANYDEPRISDREKLLKESLDSAKDKAISAGLSPNQPFILEDTSVIIDALSKNNLEYPGTDIKYWMRETNFETIDLQLLFSNNNRNVIVRSDLVLYLPTIPPYEFYFSSYTKGTITEKVNYDLQTNPIYPWLDNKTFNKWFCPEAESTIISEMPIEVADKYDFRKGAFQDLLNFLHKKNLITNKTKTTRIQRDASFLSSLHIVVGLSCTGKTTIADYLAEKHSFLHIEASDFMHLIYLETHGERSDVKIGEFAQRILKERPTLVAEKVLDFLEKYNWSNVIITGFRKAEEVDFILDNYLTSGEIKVINITASSELRIKRKLIRNRSETTNTTENLEERDLRELGMGLEILQKRSGILTIENNETKSIYYEKYSSECLKSDTYNTETIEKSKIDGNKQRLYDLVIITLYRLKTDGEKSNYLTTGEICRNLNNFFMLDKPKFRENIGRLLNMKFDVFFEVKYDKKNRRKTYRLSNTGVGHAKLLLKKYSL</sequence>
<evidence type="ECO:0000256" key="2">
    <source>
        <dbReference type="ARBA" id="ARBA00023080"/>
    </source>
</evidence>
<evidence type="ECO:0000313" key="3">
    <source>
        <dbReference type="EMBL" id="ASK67900.1"/>
    </source>
</evidence>